<dbReference type="Pfam" id="PF14493">
    <property type="entry name" value="HTH_40"/>
    <property type="match status" value="1"/>
</dbReference>
<dbReference type="Gene3D" id="1.10.10.1390">
    <property type="entry name" value="ATP-dependent DNA helicase RecQ"/>
    <property type="match status" value="1"/>
</dbReference>
<dbReference type="Gene3D" id="1.10.150.80">
    <property type="entry name" value="HRDC domain"/>
    <property type="match status" value="1"/>
</dbReference>
<accession>A0ABS0A6J4</accession>
<gene>
    <name evidence="2" type="ORF">FNJ87_11485</name>
</gene>
<proteinExistence type="predicted"/>
<dbReference type="SUPFAM" id="SSF47819">
    <property type="entry name" value="HRDC-like"/>
    <property type="match status" value="1"/>
</dbReference>
<name>A0ABS0A6J4_9FLAO</name>
<dbReference type="Pfam" id="PF00570">
    <property type="entry name" value="HRDC"/>
    <property type="match status" value="1"/>
</dbReference>
<dbReference type="Proteomes" id="UP001194729">
    <property type="component" value="Unassembled WGS sequence"/>
</dbReference>
<dbReference type="InterPro" id="IPR029491">
    <property type="entry name" value="Helicase_HTH"/>
</dbReference>
<dbReference type="PROSITE" id="PS50967">
    <property type="entry name" value="HRDC"/>
    <property type="match status" value="1"/>
</dbReference>
<protein>
    <submittedName>
        <fullName evidence="2">Helix-turn-helix domain-containing protein</fullName>
    </submittedName>
</protein>
<dbReference type="InterPro" id="IPR044876">
    <property type="entry name" value="HRDC_dom_sf"/>
</dbReference>
<sequence>DFLEMQIASQENLAPYMVFSDATLKDIASRIPLTIDEFEDITGVGKHKLDTYGEIFLNLTQGFEMMREGDFIYRVVKTKPKKKKKNGPKKDTVMESVQLYWAGKTLEEISEIRALKTDTILTHLGKRYVSHKDVDLNAHLSSEEVKEIEPLYATYEKEKALKPLFEHFNGKYSYGKLRLAMYLIEATVTIK</sequence>
<evidence type="ECO:0000259" key="1">
    <source>
        <dbReference type="PROSITE" id="PS50967"/>
    </source>
</evidence>
<dbReference type="InterPro" id="IPR010997">
    <property type="entry name" value="HRDC-like_sf"/>
</dbReference>
<evidence type="ECO:0000313" key="2">
    <source>
        <dbReference type="EMBL" id="MBF4984929.1"/>
    </source>
</evidence>
<organism evidence="2 3">
    <name type="scientific">Nonlabens mediterrranea</name>
    <dbReference type="NCBI Taxonomy" id="1419947"/>
    <lineage>
        <taxon>Bacteria</taxon>
        <taxon>Pseudomonadati</taxon>
        <taxon>Bacteroidota</taxon>
        <taxon>Flavobacteriia</taxon>
        <taxon>Flavobacteriales</taxon>
        <taxon>Flavobacteriaceae</taxon>
        <taxon>Nonlabens</taxon>
    </lineage>
</organism>
<feature type="non-terminal residue" evidence="2">
    <location>
        <position position="1"/>
    </location>
</feature>
<dbReference type="EMBL" id="JADKYU010000592">
    <property type="protein sequence ID" value="MBF4984929.1"/>
    <property type="molecule type" value="Genomic_DNA"/>
</dbReference>
<reference evidence="2 3" key="1">
    <citation type="submission" date="2020-11" db="EMBL/GenBank/DDBJ databases">
        <title>P. mediterranea TC4 genome.</title>
        <authorList>
            <person name="Molmeret M."/>
        </authorList>
    </citation>
    <scope>NUCLEOTIDE SEQUENCE [LARGE SCALE GENOMIC DNA]</scope>
    <source>
        <strain evidence="2 3">TC4</strain>
    </source>
</reference>
<comment type="caution">
    <text evidence="2">The sequence shown here is derived from an EMBL/GenBank/DDBJ whole genome shotgun (WGS) entry which is preliminary data.</text>
</comment>
<dbReference type="InterPro" id="IPR002121">
    <property type="entry name" value="HRDC_dom"/>
</dbReference>
<feature type="domain" description="HRDC" evidence="1">
    <location>
        <begin position="1"/>
        <end position="70"/>
    </location>
</feature>
<evidence type="ECO:0000313" key="3">
    <source>
        <dbReference type="Proteomes" id="UP001194729"/>
    </source>
</evidence>
<keyword evidence="3" id="KW-1185">Reference proteome</keyword>